<feature type="domain" description="FAD/NAD(P)-binding" evidence="3">
    <location>
        <begin position="3"/>
        <end position="283"/>
    </location>
</feature>
<reference evidence="4 5" key="1">
    <citation type="submission" date="2020-08" db="EMBL/GenBank/DDBJ databases">
        <title>Functional genomics of gut bacteria from endangered species of beetles.</title>
        <authorList>
            <person name="Carlos-Shanley C."/>
        </authorList>
    </citation>
    <scope>NUCLEOTIDE SEQUENCE [LARGE SCALE GENOMIC DNA]</scope>
    <source>
        <strain evidence="4 5">S00198</strain>
    </source>
</reference>
<dbReference type="EMBL" id="JACHLK010000002">
    <property type="protein sequence ID" value="MBB6559066.1"/>
    <property type="molecule type" value="Genomic_DNA"/>
</dbReference>
<proteinExistence type="predicted"/>
<dbReference type="SUPFAM" id="SSF51905">
    <property type="entry name" value="FAD/NAD(P)-binding domain"/>
    <property type="match status" value="1"/>
</dbReference>
<dbReference type="PANTHER" id="PTHR48105">
    <property type="entry name" value="THIOREDOXIN REDUCTASE 1-RELATED-RELATED"/>
    <property type="match status" value="1"/>
</dbReference>
<evidence type="ECO:0000313" key="4">
    <source>
        <dbReference type="EMBL" id="MBB6559066.1"/>
    </source>
</evidence>
<dbReference type="InterPro" id="IPR050097">
    <property type="entry name" value="Ferredoxin-NADP_redctase_2"/>
</dbReference>
<keyword evidence="5" id="KW-1185">Reference proteome</keyword>
<dbReference type="GO" id="GO:0016491">
    <property type="term" value="F:oxidoreductase activity"/>
    <property type="evidence" value="ECO:0007669"/>
    <property type="project" value="UniProtKB-KW"/>
</dbReference>
<dbReference type="RefSeq" id="WP_184856455.1">
    <property type="nucleotide sequence ID" value="NZ_JACHLK010000002.1"/>
</dbReference>
<dbReference type="Gene3D" id="3.50.50.60">
    <property type="entry name" value="FAD/NAD(P)-binding domain"/>
    <property type="match status" value="2"/>
</dbReference>
<keyword evidence="1" id="KW-0285">Flavoprotein</keyword>
<dbReference type="InterPro" id="IPR023753">
    <property type="entry name" value="FAD/NAD-binding_dom"/>
</dbReference>
<dbReference type="AlphaFoldDB" id="A0A7X0U8E7"/>
<dbReference type="Proteomes" id="UP000575083">
    <property type="component" value="Unassembled WGS sequence"/>
</dbReference>
<sequence>MHYDAIVIGGSYAGLAAATQLARARRRVLVVDAGQRRNRFATHSHGFLTQDGTPAADIAARGREQLMAYPTVEWRQGKVTAARQAGQGFRIEVEGSGEKQEAIEARRLVLATGVIDHLPEVPGLAERWGRHVFHCPYCHGYELNQGRLGALGVSPLSMHVALMLPDWGRATFFLNGAFEPDAEQLAQLQARGVALERGLIARIEGAMDIVMRDGRTITQDGLFTLSRVEVASPVAAQLGCEFEDGPLGRTIKTDTMKATTVPGVYACGDAARQGGSLPLAVGDGTMAGAATHQSLIFGGH</sequence>
<organism evidence="4 5">
    <name type="scientific">Acidovorax soli</name>
    <dbReference type="NCBI Taxonomy" id="592050"/>
    <lineage>
        <taxon>Bacteria</taxon>
        <taxon>Pseudomonadati</taxon>
        <taxon>Pseudomonadota</taxon>
        <taxon>Betaproteobacteria</taxon>
        <taxon>Burkholderiales</taxon>
        <taxon>Comamonadaceae</taxon>
        <taxon>Acidovorax</taxon>
    </lineage>
</organism>
<keyword evidence="2" id="KW-0560">Oxidoreductase</keyword>
<gene>
    <name evidence="4" type="ORF">HNP48_001730</name>
</gene>
<dbReference type="InterPro" id="IPR036188">
    <property type="entry name" value="FAD/NAD-bd_sf"/>
</dbReference>
<protein>
    <submittedName>
        <fullName evidence="4">Thioredoxin reductase</fullName>
    </submittedName>
</protein>
<dbReference type="PRINTS" id="PR00469">
    <property type="entry name" value="PNDRDTASEII"/>
</dbReference>
<dbReference type="PRINTS" id="PR00368">
    <property type="entry name" value="FADPNR"/>
</dbReference>
<evidence type="ECO:0000256" key="2">
    <source>
        <dbReference type="ARBA" id="ARBA00023002"/>
    </source>
</evidence>
<evidence type="ECO:0000313" key="5">
    <source>
        <dbReference type="Proteomes" id="UP000575083"/>
    </source>
</evidence>
<evidence type="ECO:0000256" key="1">
    <source>
        <dbReference type="ARBA" id="ARBA00022630"/>
    </source>
</evidence>
<accession>A0A7X0U8E7</accession>
<name>A0A7X0U8E7_9BURK</name>
<comment type="caution">
    <text evidence="4">The sequence shown here is derived from an EMBL/GenBank/DDBJ whole genome shotgun (WGS) entry which is preliminary data.</text>
</comment>
<evidence type="ECO:0000259" key="3">
    <source>
        <dbReference type="Pfam" id="PF07992"/>
    </source>
</evidence>
<dbReference type="Pfam" id="PF07992">
    <property type="entry name" value="Pyr_redox_2"/>
    <property type="match status" value="1"/>
</dbReference>